<reference evidence="7 8" key="2">
    <citation type="submission" date="2017-04" db="EMBL/GenBank/DDBJ databases">
        <title>CpG methylation of centromeres and impact of large insertions on vertebrate speciation.</title>
        <authorList>
            <person name="Ichikawa K."/>
            <person name="Yoshimura J."/>
            <person name="Morishita S."/>
        </authorList>
    </citation>
    <scope>NUCLEOTIDE SEQUENCE</scope>
    <source>
        <strain evidence="7 8">HSOK</strain>
    </source>
</reference>
<dbReference type="FunFam" id="3.40.50.410:FF:000004">
    <property type="entry name" value="collagen alpha-6(VI) chain"/>
    <property type="match status" value="1"/>
</dbReference>
<evidence type="ECO:0000256" key="5">
    <source>
        <dbReference type="ARBA" id="ARBA00023180"/>
    </source>
</evidence>
<evidence type="ECO:0000256" key="1">
    <source>
        <dbReference type="ARBA" id="ARBA00004613"/>
    </source>
</evidence>
<dbReference type="Pfam" id="PF00092">
    <property type="entry name" value="VWA"/>
    <property type="match status" value="3"/>
</dbReference>
<reference evidence="7" key="3">
    <citation type="submission" date="2025-08" db="UniProtKB">
        <authorList>
            <consortium name="Ensembl"/>
        </authorList>
    </citation>
    <scope>IDENTIFICATION</scope>
    <source>
        <strain evidence="7">HSOK</strain>
    </source>
</reference>
<feature type="domain" description="VWFA" evidence="6">
    <location>
        <begin position="286"/>
        <end position="460"/>
    </location>
</feature>
<proteinExistence type="predicted"/>
<sequence>MGSLFDKAKDSRGNKVPEYLVVITDGKSSDEVKGPAEQLRSKGVTIYTIGVKEADKKQLKEISGDPKRMFFDLSGDLVFLIDSSGSIYPQDYEKMKDFMKFVISRSFIGRNEVHVGVLQFSSSPQPEFDLRSFFSKEEMLQAIDGMQQLGGGTLTGDALTAVSQYFDSALGGRPHLQQRLVVVTDGQAQDEVRGPAEREVRFRNTPVQDPWFQVLPELFLSTCTGLKPSSCFCKCKVENDHVQFISWKEKKPNLFSGERFSLYLFVHLTTVLFDFQPDCKKTERADIIFLVDGSTSISLEDFNSMQKFMLSMVNQTTVGENLTRFGVLLYSTDPKMMFKLNQFKTRQEVFKAISGLKHPKGDTYTGKALKFCLQFFSAENGGRAELQVPQILMVITDGDATDRNNLVEPSEALRSKGVNIFSIGVKGANMTQLEIMAGQDKSKVFFVDNFAALEGLYKNISKELCYSTKRFFEAQSVFVILEKI</sequence>
<protein>
    <recommendedName>
        <fullName evidence="6">VWFA domain-containing protein</fullName>
    </recommendedName>
</protein>
<accession>A0A3P9JGF0</accession>
<dbReference type="InterPro" id="IPR036465">
    <property type="entry name" value="vWFA_dom_sf"/>
</dbReference>
<dbReference type="SUPFAM" id="SSF53300">
    <property type="entry name" value="vWA-like"/>
    <property type="match status" value="3"/>
</dbReference>
<evidence type="ECO:0000259" key="6">
    <source>
        <dbReference type="PROSITE" id="PS50234"/>
    </source>
</evidence>
<dbReference type="PANTHER" id="PTHR24020">
    <property type="entry name" value="COLLAGEN ALPHA"/>
    <property type="match status" value="1"/>
</dbReference>
<evidence type="ECO:0000313" key="7">
    <source>
        <dbReference type="Ensembl" id="ENSORLP00015031071.1"/>
    </source>
</evidence>
<organism evidence="7 8">
    <name type="scientific">Oryzias latipes</name>
    <name type="common">Japanese rice fish</name>
    <name type="synonym">Japanese killifish</name>
    <dbReference type="NCBI Taxonomy" id="8090"/>
    <lineage>
        <taxon>Eukaryota</taxon>
        <taxon>Metazoa</taxon>
        <taxon>Chordata</taxon>
        <taxon>Craniata</taxon>
        <taxon>Vertebrata</taxon>
        <taxon>Euteleostomi</taxon>
        <taxon>Actinopterygii</taxon>
        <taxon>Neopterygii</taxon>
        <taxon>Teleostei</taxon>
        <taxon>Neoteleostei</taxon>
        <taxon>Acanthomorphata</taxon>
        <taxon>Ovalentaria</taxon>
        <taxon>Atherinomorphae</taxon>
        <taxon>Beloniformes</taxon>
        <taxon>Adrianichthyidae</taxon>
        <taxon>Oryziinae</taxon>
        <taxon>Oryzias</taxon>
    </lineage>
</organism>
<dbReference type="InterPro" id="IPR002035">
    <property type="entry name" value="VWF_A"/>
</dbReference>
<keyword evidence="5" id="KW-0325">Glycoprotein</keyword>
<dbReference type="Proteomes" id="UP000265200">
    <property type="component" value="Chromosome 16"/>
</dbReference>
<dbReference type="Gene3D" id="3.40.50.410">
    <property type="entry name" value="von Willebrand factor, type A domain"/>
    <property type="match status" value="3"/>
</dbReference>
<keyword evidence="3" id="KW-0732">Signal</keyword>
<keyword evidence="4" id="KW-0677">Repeat</keyword>
<keyword evidence="2" id="KW-0964">Secreted</keyword>
<feature type="domain" description="VWFA" evidence="6">
    <location>
        <begin position="76"/>
        <end position="208"/>
    </location>
</feature>
<evidence type="ECO:0000256" key="2">
    <source>
        <dbReference type="ARBA" id="ARBA00022525"/>
    </source>
</evidence>
<reference evidence="7" key="4">
    <citation type="submission" date="2025-09" db="UniProtKB">
        <authorList>
            <consortium name="Ensembl"/>
        </authorList>
    </citation>
    <scope>IDENTIFICATION</scope>
    <source>
        <strain evidence="7">HSOK</strain>
    </source>
</reference>
<feature type="domain" description="VWFA" evidence="6">
    <location>
        <begin position="1"/>
        <end position="70"/>
    </location>
</feature>
<evidence type="ECO:0000256" key="4">
    <source>
        <dbReference type="ARBA" id="ARBA00022737"/>
    </source>
</evidence>
<comment type="subcellular location">
    <subcellularLocation>
        <location evidence="1">Secreted</location>
    </subcellularLocation>
</comment>
<reference key="1">
    <citation type="journal article" date="2007" name="Nature">
        <title>The medaka draft genome and insights into vertebrate genome evolution.</title>
        <authorList>
            <person name="Kasahara M."/>
            <person name="Naruse K."/>
            <person name="Sasaki S."/>
            <person name="Nakatani Y."/>
            <person name="Qu W."/>
            <person name="Ahsan B."/>
            <person name="Yamada T."/>
            <person name="Nagayasu Y."/>
            <person name="Doi K."/>
            <person name="Kasai Y."/>
            <person name="Jindo T."/>
            <person name="Kobayashi D."/>
            <person name="Shimada A."/>
            <person name="Toyoda A."/>
            <person name="Kuroki Y."/>
            <person name="Fujiyama A."/>
            <person name="Sasaki T."/>
            <person name="Shimizu A."/>
            <person name="Asakawa S."/>
            <person name="Shimizu N."/>
            <person name="Hashimoto S."/>
            <person name="Yang J."/>
            <person name="Lee Y."/>
            <person name="Matsushima K."/>
            <person name="Sugano S."/>
            <person name="Sakaizumi M."/>
            <person name="Narita T."/>
            <person name="Ohishi K."/>
            <person name="Haga S."/>
            <person name="Ohta F."/>
            <person name="Nomoto H."/>
            <person name="Nogata K."/>
            <person name="Morishita T."/>
            <person name="Endo T."/>
            <person name="Shin-I T."/>
            <person name="Takeda H."/>
            <person name="Morishita S."/>
            <person name="Kohara Y."/>
        </authorList>
    </citation>
    <scope>NUCLEOTIDE SEQUENCE [LARGE SCALE GENOMIC DNA]</scope>
    <source>
        <strain>Hd-rR</strain>
    </source>
</reference>
<dbReference type="Ensembl" id="ENSORLT00015033394.1">
    <property type="protein sequence ID" value="ENSORLP00015031071.1"/>
    <property type="gene ID" value="ENSORLG00015015240.1"/>
</dbReference>
<evidence type="ECO:0000313" key="8">
    <source>
        <dbReference type="Proteomes" id="UP000265200"/>
    </source>
</evidence>
<dbReference type="AlphaFoldDB" id="A0A3P9JGF0"/>
<name>A0A3P9JGF0_ORYLA</name>
<dbReference type="CDD" id="cd01450">
    <property type="entry name" value="vWFA_subfamily_ECM"/>
    <property type="match status" value="1"/>
</dbReference>
<dbReference type="InterPro" id="IPR050525">
    <property type="entry name" value="ECM_Assembly_Org"/>
</dbReference>
<dbReference type="PROSITE" id="PS50234">
    <property type="entry name" value="VWFA"/>
    <property type="match status" value="3"/>
</dbReference>
<evidence type="ECO:0000256" key="3">
    <source>
        <dbReference type="ARBA" id="ARBA00022729"/>
    </source>
</evidence>
<dbReference type="PANTHER" id="PTHR24020:SF86">
    <property type="entry name" value="COLLAGEN, TYPE VI, ALPHA 4"/>
    <property type="match status" value="1"/>
</dbReference>
<dbReference type="PRINTS" id="PR00453">
    <property type="entry name" value="VWFADOMAIN"/>
</dbReference>
<dbReference type="SMART" id="SM00327">
    <property type="entry name" value="VWA"/>
    <property type="match status" value="2"/>
</dbReference>
<dbReference type="GO" id="GO:0005576">
    <property type="term" value="C:extracellular region"/>
    <property type="evidence" value="ECO:0007669"/>
    <property type="project" value="UniProtKB-SubCell"/>
</dbReference>